<feature type="domain" description="Antitoxin SocA-like Panacea" evidence="1">
    <location>
        <begin position="23"/>
        <end position="113"/>
    </location>
</feature>
<dbReference type="Proteomes" id="UP001172731">
    <property type="component" value="Unassembled WGS sequence"/>
</dbReference>
<evidence type="ECO:0000259" key="1">
    <source>
        <dbReference type="Pfam" id="PF13274"/>
    </source>
</evidence>
<organism evidence="2 3">
    <name type="scientific">Microbacterium aurantiacum</name>
    <dbReference type="NCBI Taxonomy" id="162393"/>
    <lineage>
        <taxon>Bacteria</taxon>
        <taxon>Bacillati</taxon>
        <taxon>Actinomycetota</taxon>
        <taxon>Actinomycetes</taxon>
        <taxon>Micrococcales</taxon>
        <taxon>Microbacteriaceae</taxon>
        <taxon>Microbacterium</taxon>
    </lineage>
</organism>
<dbReference type="Pfam" id="PF13274">
    <property type="entry name" value="SocA_Panacea"/>
    <property type="match status" value="1"/>
</dbReference>
<dbReference type="InterPro" id="IPR025272">
    <property type="entry name" value="SocA_Panacea"/>
</dbReference>
<keyword evidence="3" id="KW-1185">Reference proteome</keyword>
<reference evidence="2" key="1">
    <citation type="submission" date="2021-06" db="EMBL/GenBank/DDBJ databases">
        <title>Genome-based taxonomic framework of Microbacterium strains isolated from marine environment, the description of four new species and reclassification of four preexisting species.</title>
        <authorList>
            <person name="Lee S.D."/>
            <person name="Kim S.-M."/>
            <person name="Byeon Y.-S."/>
            <person name="Yang H.L."/>
            <person name="Kim I.S."/>
        </authorList>
    </citation>
    <scope>NUCLEOTIDE SEQUENCE</scope>
    <source>
        <strain evidence="2">KACC 20510</strain>
    </source>
</reference>
<dbReference type="EMBL" id="JAHWXI010000010">
    <property type="protein sequence ID" value="MDN4464723.1"/>
    <property type="molecule type" value="Genomic_DNA"/>
</dbReference>
<name>A0ABT8FTT3_9MICO</name>
<sequence>MANVQDVAAYIIGKCGEMTAMKLQKLVYYSQAWHAVWSERALFDEKIQAWANGPVVYDLYRKHSGQFRVSAWPDGDAARLNADEAGSVDAVLAAYKDYTAHQLSEMTHREEPWLLARAGLSDGVRSNRPITLASMHEYYSARISS</sequence>
<gene>
    <name evidence="2" type="ORF">KZC48_09970</name>
</gene>
<evidence type="ECO:0000313" key="2">
    <source>
        <dbReference type="EMBL" id="MDN4464723.1"/>
    </source>
</evidence>
<protein>
    <submittedName>
        <fullName evidence="2">DUF4065 domain-containing protein</fullName>
    </submittedName>
</protein>
<proteinExistence type="predicted"/>
<comment type="caution">
    <text evidence="2">The sequence shown here is derived from an EMBL/GenBank/DDBJ whole genome shotgun (WGS) entry which is preliminary data.</text>
</comment>
<accession>A0ABT8FTT3</accession>
<evidence type="ECO:0000313" key="3">
    <source>
        <dbReference type="Proteomes" id="UP001172731"/>
    </source>
</evidence>
<dbReference type="RefSeq" id="WP_301134293.1">
    <property type="nucleotide sequence ID" value="NZ_BAAAUQ010000035.1"/>
</dbReference>